<proteinExistence type="predicted"/>
<dbReference type="RefSeq" id="WP_000124708.1">
    <property type="nucleotide sequence ID" value="NZ_MXLS01000035.1"/>
</dbReference>
<evidence type="ECO:0000313" key="1">
    <source>
        <dbReference type="EMBL" id="RXL14264.1"/>
    </source>
</evidence>
<organism evidence="1">
    <name type="scientific">Salmonella enterica</name>
    <name type="common">Salmonella choleraesuis</name>
    <dbReference type="NCBI Taxonomy" id="28901"/>
    <lineage>
        <taxon>Bacteria</taxon>
        <taxon>Pseudomonadati</taxon>
        <taxon>Pseudomonadota</taxon>
        <taxon>Gammaproteobacteria</taxon>
        <taxon>Enterobacterales</taxon>
        <taxon>Enterobacteriaceae</taxon>
        <taxon>Salmonella</taxon>
    </lineage>
</organism>
<dbReference type="Proteomes" id="UP000839536">
    <property type="component" value="Unassembled WGS sequence"/>
</dbReference>
<dbReference type="AlphaFoldDB" id="A0A4V1MBC4"/>
<comment type="caution">
    <text evidence="1">The sequence shown here is derived from an EMBL/GenBank/DDBJ whole genome shotgun (WGS) entry which is preliminary data.</text>
</comment>
<dbReference type="EMBL" id="SDIQ01000072">
    <property type="protein sequence ID" value="RXL14264.1"/>
    <property type="molecule type" value="Genomic_DNA"/>
</dbReference>
<reference evidence="1" key="1">
    <citation type="submission" date="2019-01" db="EMBL/GenBank/DDBJ databases">
        <title>Whole genome sequencing of Salmonella enterica.</title>
        <authorList>
            <person name="Cao G."/>
        </authorList>
    </citation>
    <scope>NUCLEOTIDE SEQUENCE [LARGE SCALE GENOMIC DNA]</scope>
    <source>
        <strain evidence="1">CFSAN074594</strain>
    </source>
</reference>
<name>A0A4V1MBC4_SALER</name>
<gene>
    <name evidence="1" type="ORF">EKD96_24670</name>
</gene>
<protein>
    <submittedName>
        <fullName evidence="1">Uncharacterized protein</fullName>
    </submittedName>
</protein>
<accession>A0A4V1MBC4</accession>
<sequence>MARTTPPHLALALDRVKAFVSKHPNGVDVNDLLKVEAYTFLNKKARKQLLEVIEHYNQLVVIRSGKSGRESIWLRHKRYLTEHIEERNGDDTTEPLYTCAECLKEKPAGEFYGHKNKSFRCKECTDRLPAQIKTAPIQLSSDIKDKDKEVIVTKQNLSPLELRKKAEELLRQAEETERTITAKDVFQKQLEPVRREVLLAHTKVTKAVEAMVDGMAEFDKAVAKLREFKIIP</sequence>